<dbReference type="PANTHER" id="PTHR47316:SF1">
    <property type="entry name" value="FORKHEAD BOX PROTEIN H1"/>
    <property type="match status" value="1"/>
</dbReference>
<dbReference type="SMART" id="SM00339">
    <property type="entry name" value="FH"/>
    <property type="match status" value="1"/>
</dbReference>
<dbReference type="OrthoDB" id="8876887at2759"/>
<proteinExistence type="predicted"/>
<evidence type="ECO:0000313" key="6">
    <source>
        <dbReference type="Proteomes" id="UP001148018"/>
    </source>
</evidence>
<dbReference type="Proteomes" id="UP001148018">
    <property type="component" value="Unassembled WGS sequence"/>
</dbReference>
<dbReference type="GO" id="GO:0000976">
    <property type="term" value="F:transcription cis-regulatory region binding"/>
    <property type="evidence" value="ECO:0007669"/>
    <property type="project" value="TreeGrafter"/>
</dbReference>
<dbReference type="GO" id="GO:0032444">
    <property type="term" value="C:activin responsive factor complex"/>
    <property type="evidence" value="ECO:0007669"/>
    <property type="project" value="TreeGrafter"/>
</dbReference>
<dbReference type="InterPro" id="IPR052327">
    <property type="entry name" value="Activin_resp_transcr_regulator"/>
</dbReference>
<organism evidence="5 6">
    <name type="scientific">Muraenolepis orangiensis</name>
    <name type="common">Patagonian moray cod</name>
    <dbReference type="NCBI Taxonomy" id="630683"/>
    <lineage>
        <taxon>Eukaryota</taxon>
        <taxon>Metazoa</taxon>
        <taxon>Chordata</taxon>
        <taxon>Craniata</taxon>
        <taxon>Vertebrata</taxon>
        <taxon>Euteleostomi</taxon>
        <taxon>Actinopterygii</taxon>
        <taxon>Neopterygii</taxon>
        <taxon>Teleostei</taxon>
        <taxon>Neoteleostei</taxon>
        <taxon>Acanthomorphata</taxon>
        <taxon>Zeiogadaria</taxon>
        <taxon>Gadariae</taxon>
        <taxon>Gadiformes</taxon>
        <taxon>Muraenolepidoidei</taxon>
        <taxon>Muraenolepididae</taxon>
        <taxon>Muraenolepis</taxon>
    </lineage>
</organism>
<dbReference type="SUPFAM" id="SSF46785">
    <property type="entry name" value="Winged helix' DNA-binding domain"/>
    <property type="match status" value="1"/>
</dbReference>
<evidence type="ECO:0000256" key="3">
    <source>
        <dbReference type="SAM" id="MobiDB-lite"/>
    </source>
</evidence>
<feature type="non-terminal residue" evidence="5">
    <location>
        <position position="176"/>
    </location>
</feature>
<dbReference type="InterPro" id="IPR001766">
    <property type="entry name" value="Fork_head_dom"/>
</dbReference>
<keyword evidence="1 2" id="KW-0238">DNA-binding</keyword>
<evidence type="ECO:0000256" key="1">
    <source>
        <dbReference type="ARBA" id="ARBA00023125"/>
    </source>
</evidence>
<evidence type="ECO:0000256" key="2">
    <source>
        <dbReference type="PROSITE-ProRule" id="PRU00089"/>
    </source>
</evidence>
<dbReference type="Gene3D" id="1.10.10.10">
    <property type="entry name" value="Winged helix-like DNA-binding domain superfamily/Winged helix DNA-binding domain"/>
    <property type="match status" value="1"/>
</dbReference>
<dbReference type="PROSITE" id="PS50039">
    <property type="entry name" value="FORK_HEAD_3"/>
    <property type="match status" value="1"/>
</dbReference>
<reference evidence="5" key="1">
    <citation type="submission" date="2022-07" db="EMBL/GenBank/DDBJ databases">
        <title>Chromosome-level genome of Muraenolepis orangiensis.</title>
        <authorList>
            <person name="Kim J."/>
        </authorList>
    </citation>
    <scope>NUCLEOTIDE SEQUENCE</scope>
    <source>
        <strain evidence="5">KU_S4_2022</strain>
        <tissue evidence="5">Muscle</tissue>
    </source>
</reference>
<dbReference type="InterPro" id="IPR036388">
    <property type="entry name" value="WH-like_DNA-bd_sf"/>
</dbReference>
<accession>A0A9Q0EKK2</accession>
<dbReference type="InterPro" id="IPR036390">
    <property type="entry name" value="WH_DNA-bd_sf"/>
</dbReference>
<sequence>MADVWMCGAPRPGALPPPAGRPRKSNTYLAMIACVLQDAPGKMLTFTQLMEKLEEFVTGDRKRFENNIRVCLSSSKCFVKIPMFPRMAMSKNYWKLDLSHITAKMMRRHFKEIPDKRWPFYTLWSHLDLLGARPLKRRCVEPSVPQRTGSGLQRNPMWDREAPAPPLDCTQDAEFT</sequence>
<dbReference type="Pfam" id="PF00250">
    <property type="entry name" value="Forkhead"/>
    <property type="match status" value="1"/>
</dbReference>
<dbReference type="EMBL" id="JANIIK010000039">
    <property type="protein sequence ID" value="KAJ3609427.1"/>
    <property type="molecule type" value="Genomic_DNA"/>
</dbReference>
<protein>
    <recommendedName>
        <fullName evidence="4">Fork-head domain-containing protein</fullName>
    </recommendedName>
</protein>
<comment type="subcellular location">
    <subcellularLocation>
        <location evidence="2">Nucleus</location>
    </subcellularLocation>
</comment>
<feature type="region of interest" description="Disordered" evidence="3">
    <location>
        <begin position="141"/>
        <end position="176"/>
    </location>
</feature>
<keyword evidence="2" id="KW-0539">Nucleus</keyword>
<evidence type="ECO:0000313" key="5">
    <source>
        <dbReference type="EMBL" id="KAJ3609427.1"/>
    </source>
</evidence>
<comment type="caution">
    <text evidence="5">The sequence shown here is derived from an EMBL/GenBank/DDBJ whole genome shotgun (WGS) entry which is preliminary data.</text>
</comment>
<dbReference type="GO" id="GO:0007179">
    <property type="term" value="P:transforming growth factor beta receptor signaling pathway"/>
    <property type="evidence" value="ECO:0007669"/>
    <property type="project" value="TreeGrafter"/>
</dbReference>
<name>A0A9Q0EKK2_9TELE</name>
<evidence type="ECO:0000259" key="4">
    <source>
        <dbReference type="PROSITE" id="PS50039"/>
    </source>
</evidence>
<dbReference type="PANTHER" id="PTHR47316">
    <property type="entry name" value="FORKHEAD BOX PROTEIN H1"/>
    <property type="match status" value="1"/>
</dbReference>
<dbReference type="GO" id="GO:0001228">
    <property type="term" value="F:DNA-binding transcription activator activity, RNA polymerase II-specific"/>
    <property type="evidence" value="ECO:0007669"/>
    <property type="project" value="TreeGrafter"/>
</dbReference>
<feature type="domain" description="Fork-head" evidence="4">
    <location>
        <begin position="23"/>
        <end position="97"/>
    </location>
</feature>
<keyword evidence="6" id="KW-1185">Reference proteome</keyword>
<feature type="DNA-binding region" description="Fork-head" evidence="2">
    <location>
        <begin position="23"/>
        <end position="97"/>
    </location>
</feature>
<dbReference type="AlphaFoldDB" id="A0A9Q0EKK2"/>
<gene>
    <name evidence="5" type="ORF">NHX12_023948</name>
</gene>